<dbReference type="Gene3D" id="3.30.300.30">
    <property type="match status" value="2"/>
</dbReference>
<keyword evidence="6" id="KW-1185">Reference proteome</keyword>
<evidence type="ECO:0000256" key="2">
    <source>
        <dbReference type="ARBA" id="ARBA00022553"/>
    </source>
</evidence>
<dbReference type="AlphaFoldDB" id="A0A9Q8LF94"/>
<dbReference type="GeneID" id="71984772"/>
<dbReference type="RefSeq" id="XP_047760712.1">
    <property type="nucleotide sequence ID" value="XM_047904042.1"/>
</dbReference>
<organism evidence="5 6">
    <name type="scientific">Passalora fulva</name>
    <name type="common">Tomato leaf mold</name>
    <name type="synonym">Cladosporium fulvum</name>
    <dbReference type="NCBI Taxonomy" id="5499"/>
    <lineage>
        <taxon>Eukaryota</taxon>
        <taxon>Fungi</taxon>
        <taxon>Dikarya</taxon>
        <taxon>Ascomycota</taxon>
        <taxon>Pezizomycotina</taxon>
        <taxon>Dothideomycetes</taxon>
        <taxon>Dothideomycetidae</taxon>
        <taxon>Mycosphaerellales</taxon>
        <taxon>Mycosphaerellaceae</taxon>
        <taxon>Fulvia</taxon>
    </lineage>
</organism>
<evidence type="ECO:0000313" key="5">
    <source>
        <dbReference type="EMBL" id="UJO16346.1"/>
    </source>
</evidence>
<evidence type="ECO:0000256" key="3">
    <source>
        <dbReference type="ARBA" id="ARBA00022598"/>
    </source>
</evidence>
<dbReference type="GO" id="GO:0043041">
    <property type="term" value="P:amino acid activation for nonribosomal peptide biosynthetic process"/>
    <property type="evidence" value="ECO:0007669"/>
    <property type="project" value="TreeGrafter"/>
</dbReference>
<dbReference type="InterPro" id="IPR010071">
    <property type="entry name" value="AA_adenyl_dom"/>
</dbReference>
<keyword evidence="1" id="KW-0596">Phosphopantetheine</keyword>
<keyword evidence="3" id="KW-0436">Ligase</keyword>
<dbReference type="NCBIfam" id="TIGR01733">
    <property type="entry name" value="AA-adenyl-dom"/>
    <property type="match status" value="1"/>
</dbReference>
<dbReference type="PROSITE" id="PS50075">
    <property type="entry name" value="CARRIER"/>
    <property type="match status" value="1"/>
</dbReference>
<evidence type="ECO:0000313" key="6">
    <source>
        <dbReference type="Proteomes" id="UP000756132"/>
    </source>
</evidence>
<dbReference type="EMBL" id="CP090166">
    <property type="protein sequence ID" value="UJO16346.1"/>
    <property type="molecule type" value="Genomic_DNA"/>
</dbReference>
<evidence type="ECO:0000256" key="1">
    <source>
        <dbReference type="ARBA" id="ARBA00022450"/>
    </source>
</evidence>
<dbReference type="SUPFAM" id="SSF47336">
    <property type="entry name" value="ACP-like"/>
    <property type="match status" value="1"/>
</dbReference>
<dbReference type="InterPro" id="IPR000873">
    <property type="entry name" value="AMP-dep_synth/lig_dom"/>
</dbReference>
<dbReference type="Gene3D" id="3.40.50.980">
    <property type="match status" value="2"/>
</dbReference>
<protein>
    <submittedName>
        <fullName evidence="5">Peramine synthetase ppzA</fullName>
    </submittedName>
</protein>
<dbReference type="GO" id="GO:0044550">
    <property type="term" value="P:secondary metabolite biosynthetic process"/>
    <property type="evidence" value="ECO:0007669"/>
    <property type="project" value="TreeGrafter"/>
</dbReference>
<dbReference type="CDD" id="cd05918">
    <property type="entry name" value="A_NRPS_SidN3_like"/>
    <property type="match status" value="1"/>
</dbReference>
<dbReference type="InterPro" id="IPR020845">
    <property type="entry name" value="AMP-binding_CS"/>
</dbReference>
<dbReference type="Gene3D" id="1.10.1200.10">
    <property type="entry name" value="ACP-like"/>
    <property type="match status" value="1"/>
</dbReference>
<reference evidence="5" key="2">
    <citation type="journal article" date="2022" name="Microb. Genom.">
        <title>A chromosome-scale genome assembly of the tomato pathogen Cladosporium fulvum reveals a compartmentalized genome architecture and the presence of a dispensable chromosome.</title>
        <authorList>
            <person name="Zaccaron A.Z."/>
            <person name="Chen L.H."/>
            <person name="Samaras A."/>
            <person name="Stergiopoulos I."/>
        </authorList>
    </citation>
    <scope>NUCLEOTIDE SEQUENCE</scope>
    <source>
        <strain evidence="5">Race5_Kim</strain>
    </source>
</reference>
<dbReference type="KEGG" id="ffu:CLAFUR5_04894"/>
<dbReference type="InterPro" id="IPR036736">
    <property type="entry name" value="ACP-like_sf"/>
</dbReference>
<dbReference type="GO" id="GO:0005737">
    <property type="term" value="C:cytoplasm"/>
    <property type="evidence" value="ECO:0007669"/>
    <property type="project" value="TreeGrafter"/>
</dbReference>
<proteinExistence type="predicted"/>
<reference evidence="5" key="1">
    <citation type="submission" date="2021-12" db="EMBL/GenBank/DDBJ databases">
        <authorList>
            <person name="Zaccaron A."/>
            <person name="Stergiopoulos I."/>
        </authorList>
    </citation>
    <scope>NUCLEOTIDE SEQUENCE</scope>
    <source>
        <strain evidence="5">Race5_Kim</strain>
    </source>
</reference>
<dbReference type="GO" id="GO:0016874">
    <property type="term" value="F:ligase activity"/>
    <property type="evidence" value="ECO:0007669"/>
    <property type="project" value="UniProtKB-KW"/>
</dbReference>
<dbReference type="Pfam" id="PF00501">
    <property type="entry name" value="AMP-binding"/>
    <property type="match status" value="1"/>
</dbReference>
<name>A0A9Q8LF94_PASFU</name>
<sequence>MPTSADLDQIWRWNASVPACEDRLVHDILRERAVEQPDRPAICAWDGTLTYARLNELATDLARRLVCLGFGPGPLSIVPLCFEKSMWTAVAMLGVLKAGAGFVLLDPQQPEQRLRTIVKQTNAGVIVSSVDMSCLSLRLVPTSIVLSWRLFEQPSDATGIPLQPDTASVAYIAFTSGSTGEPKGAMISHRNISSALLHQHQPMGFTPGTRFYDFSSYSFDASIGIFFTTLAAGGCICVPSEDDRRNNLIESINALGANTLDLTPSVAALLSPAVVPGANTLILGGEALQARDLIPWWVSVRVMSFYGPCECTPTSTINYDARTPKDATHLGSGVGLLTWLAHPQDHHVLVPIGDVGEILLEGPLVGLGYLLNSERTAESFVEDPVWLSGIVPGRRGRRGRLHKTGDLARYQEDGSLVFVGRKDTQSKVRGQRVELREIEDCLREHPEINDAVAVVHKDTSVDSEWITAFVTVHHGGDAFQAWSSLSNWQNRLTTSSTSSEKTHHAASKETFASWCSIRNASNEEIGQLEQWLKHAIDPVASELEESQSFDKSISGPFVLFSMPTVQLPNIAYARSLEFVGKIIDSLPAVENRITLLKAAPTDLDTQCLALSPGLIALLRLVWMIPELLVHPLFFASLVERLPNDVAHVEAIPDEPSSRDYLGPCCYTAIVHFKREDTRFQVQQPDAAAWIDFRQEKVGYQGLANTLQERRASEPIVVTNIPYSRIVEGRKWLQQVQSGVTQLSGCVDDTKDSASLSVPDLANLARAASRQLQVTWIAKSSLPGALTASFYHDTPITGRVRPMFHLPSTAGQQLPLGTLCTQPTPLSLNHKVERVLLELLRIKLPSYMIPSVIRVVEKIPLNKNCKIDRKSLEDNVQRRRRREDAMTAGSKTLSNGEEDVRRIWASALRIEPATIGRNDRFFDIGGDSITAMKVVLGARECGLRLTVRDVFLLEIHEMAERISALPNDHRD</sequence>
<accession>A0A9Q8LF94</accession>
<dbReference type="PROSITE" id="PS00455">
    <property type="entry name" value="AMP_BINDING"/>
    <property type="match status" value="1"/>
</dbReference>
<dbReference type="InterPro" id="IPR009081">
    <property type="entry name" value="PP-bd_ACP"/>
</dbReference>
<dbReference type="PANTHER" id="PTHR45527">
    <property type="entry name" value="NONRIBOSOMAL PEPTIDE SYNTHETASE"/>
    <property type="match status" value="1"/>
</dbReference>
<gene>
    <name evidence="5" type="ORF">CLAFUR5_04894</name>
</gene>
<dbReference type="InterPro" id="IPR045851">
    <property type="entry name" value="AMP-bd_C_sf"/>
</dbReference>
<dbReference type="SUPFAM" id="SSF56801">
    <property type="entry name" value="Acetyl-CoA synthetase-like"/>
    <property type="match status" value="1"/>
</dbReference>
<dbReference type="OrthoDB" id="3641063at2759"/>
<dbReference type="Gene3D" id="2.30.38.10">
    <property type="entry name" value="Luciferase, Domain 3"/>
    <property type="match status" value="1"/>
</dbReference>
<dbReference type="GO" id="GO:0031177">
    <property type="term" value="F:phosphopantetheine binding"/>
    <property type="evidence" value="ECO:0007669"/>
    <property type="project" value="TreeGrafter"/>
</dbReference>
<evidence type="ECO:0000259" key="4">
    <source>
        <dbReference type="PROSITE" id="PS50075"/>
    </source>
</evidence>
<keyword evidence="2" id="KW-0597">Phosphoprotein</keyword>
<dbReference type="PANTHER" id="PTHR45527:SF1">
    <property type="entry name" value="FATTY ACID SYNTHASE"/>
    <property type="match status" value="1"/>
</dbReference>
<dbReference type="Pfam" id="PF00550">
    <property type="entry name" value="PP-binding"/>
    <property type="match status" value="1"/>
</dbReference>
<dbReference type="Proteomes" id="UP000756132">
    <property type="component" value="Chromosome 4"/>
</dbReference>
<feature type="domain" description="Carrier" evidence="4">
    <location>
        <begin position="890"/>
        <end position="968"/>
    </location>
</feature>